<dbReference type="PANTHER" id="PTHR14194">
    <property type="entry name" value="NITROGEN METABOLIC REGULATION PROTEIN NMR-RELATED"/>
    <property type="match status" value="1"/>
</dbReference>
<protein>
    <recommendedName>
        <fullName evidence="4">Cytochrome b5 heme-binding domain-containing protein</fullName>
    </recommendedName>
</protein>
<dbReference type="Proteomes" id="UP001604277">
    <property type="component" value="Unassembled WGS sequence"/>
</dbReference>
<dbReference type="InterPro" id="IPR044163">
    <property type="entry name" value="SARED1-like"/>
</dbReference>
<evidence type="ECO:0000313" key="3">
    <source>
        <dbReference type="Proteomes" id="UP001604277"/>
    </source>
</evidence>
<feature type="region of interest" description="Disordered" evidence="1">
    <location>
        <begin position="1"/>
        <end position="28"/>
    </location>
</feature>
<reference evidence="3" key="1">
    <citation type="submission" date="2024-07" db="EMBL/GenBank/DDBJ databases">
        <title>Two chromosome-level genome assemblies of Korean endemic species Abeliophyllum distichum and Forsythia ovata (Oleaceae).</title>
        <authorList>
            <person name="Jang H."/>
        </authorList>
    </citation>
    <scope>NUCLEOTIDE SEQUENCE [LARGE SCALE GENOMIC DNA]</scope>
</reference>
<dbReference type="EMBL" id="JBFOLJ010000031">
    <property type="protein sequence ID" value="KAL2458185.1"/>
    <property type="molecule type" value="Genomic_DNA"/>
</dbReference>
<organism evidence="2 3">
    <name type="scientific">Forsythia ovata</name>
    <dbReference type="NCBI Taxonomy" id="205694"/>
    <lineage>
        <taxon>Eukaryota</taxon>
        <taxon>Viridiplantae</taxon>
        <taxon>Streptophyta</taxon>
        <taxon>Embryophyta</taxon>
        <taxon>Tracheophyta</taxon>
        <taxon>Spermatophyta</taxon>
        <taxon>Magnoliopsida</taxon>
        <taxon>eudicotyledons</taxon>
        <taxon>Gunneridae</taxon>
        <taxon>Pentapetalae</taxon>
        <taxon>asterids</taxon>
        <taxon>lamiids</taxon>
        <taxon>Lamiales</taxon>
        <taxon>Oleaceae</taxon>
        <taxon>Forsythieae</taxon>
        <taxon>Forsythia</taxon>
    </lineage>
</organism>
<evidence type="ECO:0000256" key="1">
    <source>
        <dbReference type="SAM" id="MobiDB-lite"/>
    </source>
</evidence>
<evidence type="ECO:0008006" key="4">
    <source>
        <dbReference type="Google" id="ProtNLM"/>
    </source>
</evidence>
<dbReference type="AlphaFoldDB" id="A0ABD1P2V1"/>
<gene>
    <name evidence="2" type="ORF">Fot_55848</name>
</gene>
<comment type="caution">
    <text evidence="2">The sequence shown here is derived from an EMBL/GenBank/DDBJ whole genome shotgun (WGS) entry which is preliminary data.</text>
</comment>
<dbReference type="PANTHER" id="PTHR14194:SF86">
    <property type="entry name" value="OS05G0110300 PROTEIN"/>
    <property type="match status" value="1"/>
</dbReference>
<proteinExistence type="predicted"/>
<name>A0ABD1P2V1_9LAMI</name>
<sequence length="109" mass="12203">MHVGDSQLPLHTSYKHTQPLQPRVQVGKSARKIREEELKQYYGSKSEKTLIMVIKGQIYDVLQSGTAESIAPAIQCIDALIILTNAVPKMKPEFDPAKGSRPGFYFKES</sequence>
<evidence type="ECO:0000313" key="2">
    <source>
        <dbReference type="EMBL" id="KAL2458185.1"/>
    </source>
</evidence>
<keyword evidence="3" id="KW-1185">Reference proteome</keyword>
<dbReference type="Gene3D" id="3.40.50.720">
    <property type="entry name" value="NAD(P)-binding Rossmann-like Domain"/>
    <property type="match status" value="1"/>
</dbReference>
<accession>A0ABD1P2V1</accession>